<keyword evidence="4" id="KW-1185">Reference proteome</keyword>
<evidence type="ECO:0000256" key="2">
    <source>
        <dbReference type="RuleBase" id="RU004475"/>
    </source>
</evidence>
<evidence type="ECO:0000313" key="4">
    <source>
        <dbReference type="Proteomes" id="UP000887564"/>
    </source>
</evidence>
<feature type="transmembrane region" description="Helical" evidence="2">
    <location>
        <begin position="192"/>
        <end position="214"/>
    </location>
</feature>
<reference evidence="5" key="1">
    <citation type="submission" date="2022-11" db="UniProtKB">
        <authorList>
            <consortium name="WormBaseParasite"/>
        </authorList>
    </citation>
    <scope>IDENTIFICATION</scope>
</reference>
<protein>
    <submittedName>
        <fullName evidence="5">3-beta hydroxysteroid dehydrogenase/isomerase domain-containing protein</fullName>
    </submittedName>
</protein>
<dbReference type="InterPro" id="IPR002225">
    <property type="entry name" value="3Beta_OHSteriod_DH/Estase"/>
</dbReference>
<keyword evidence="1 2" id="KW-0560">Oxidoreductase</keyword>
<evidence type="ECO:0000256" key="1">
    <source>
        <dbReference type="ARBA" id="ARBA00023002"/>
    </source>
</evidence>
<keyword evidence="2" id="KW-0812">Transmembrane</keyword>
<dbReference type="Pfam" id="PF01073">
    <property type="entry name" value="3Beta_HSD"/>
    <property type="match status" value="1"/>
</dbReference>
<feature type="transmembrane region" description="Helical" evidence="2">
    <location>
        <begin position="281"/>
        <end position="299"/>
    </location>
</feature>
<dbReference type="GO" id="GO:0006694">
    <property type="term" value="P:steroid biosynthetic process"/>
    <property type="evidence" value="ECO:0007669"/>
    <property type="project" value="InterPro"/>
</dbReference>
<feature type="domain" description="3-beta hydroxysteroid dehydrogenase/isomerase" evidence="3">
    <location>
        <begin position="4"/>
        <end position="119"/>
    </location>
</feature>
<dbReference type="AlphaFoldDB" id="A0A914S0K0"/>
<dbReference type="GO" id="GO:0016616">
    <property type="term" value="F:oxidoreductase activity, acting on the CH-OH group of donors, NAD or NADP as acceptor"/>
    <property type="evidence" value="ECO:0007669"/>
    <property type="project" value="InterPro"/>
</dbReference>
<evidence type="ECO:0000313" key="5">
    <source>
        <dbReference type="WBParaSite" id="PEQ_0000784501-mRNA-1"/>
    </source>
</evidence>
<keyword evidence="2" id="KW-0472">Membrane</keyword>
<dbReference type="InterPro" id="IPR036291">
    <property type="entry name" value="NAD(P)-bd_dom_sf"/>
</dbReference>
<dbReference type="Proteomes" id="UP000887564">
    <property type="component" value="Unplaced"/>
</dbReference>
<dbReference type="WBParaSite" id="PEQ_0000784501-mRNA-1">
    <property type="protein sequence ID" value="PEQ_0000784501-mRNA-1"/>
    <property type="gene ID" value="PEQ_0000784501"/>
</dbReference>
<sequence length="301" mass="33912">MEDGSLLDSDALDKALYGCDACFHIAAYGMTGGASLDKEKVYRVNVDGTVMVLEHCRRNSVRRLIFASSVSVVFTDDELHDADESVPYPNLSEYYSHYSASKSIAEQKVLAANSNELRTSEPRTVQRTVEFCSRGLSILITKLVKAMRLAEEALRDGRADGKAYYIVDGGPPVGSFSFWFPLMRALGKPLPFIKLPYTLMIFLAVIFEYLYLWIGIEPIFTRLEINLTAITNTYSIERAKKDLNYQPTHNHDLTSTVLFHKKASTNMCTKKSSPVLNNSRTFLVLSSLILILWIITAWIRL</sequence>
<proteinExistence type="inferred from homology"/>
<dbReference type="InterPro" id="IPR050425">
    <property type="entry name" value="NAD(P)_dehydrat-like"/>
</dbReference>
<dbReference type="Gene3D" id="3.40.50.720">
    <property type="entry name" value="NAD(P)-binding Rossmann-like Domain"/>
    <property type="match status" value="1"/>
</dbReference>
<evidence type="ECO:0000259" key="3">
    <source>
        <dbReference type="Pfam" id="PF01073"/>
    </source>
</evidence>
<comment type="similarity">
    <text evidence="2">Belongs to the 3-beta-HSD family.</text>
</comment>
<organism evidence="4 5">
    <name type="scientific">Parascaris equorum</name>
    <name type="common">Equine roundworm</name>
    <dbReference type="NCBI Taxonomy" id="6256"/>
    <lineage>
        <taxon>Eukaryota</taxon>
        <taxon>Metazoa</taxon>
        <taxon>Ecdysozoa</taxon>
        <taxon>Nematoda</taxon>
        <taxon>Chromadorea</taxon>
        <taxon>Rhabditida</taxon>
        <taxon>Spirurina</taxon>
        <taxon>Ascaridomorpha</taxon>
        <taxon>Ascaridoidea</taxon>
        <taxon>Ascarididae</taxon>
        <taxon>Parascaris</taxon>
    </lineage>
</organism>
<dbReference type="PANTHER" id="PTHR10366">
    <property type="entry name" value="NAD DEPENDENT EPIMERASE/DEHYDRATASE"/>
    <property type="match status" value="1"/>
</dbReference>
<dbReference type="SUPFAM" id="SSF51735">
    <property type="entry name" value="NAD(P)-binding Rossmann-fold domains"/>
    <property type="match status" value="1"/>
</dbReference>
<name>A0A914S0K0_PAREQ</name>
<accession>A0A914S0K0</accession>
<keyword evidence="2" id="KW-1133">Transmembrane helix</keyword>
<dbReference type="PANTHER" id="PTHR10366:SF355">
    <property type="entry name" value="3-BETA HYDROXYSTEROID DEHYDROGENASE_ISOMERASE DOMAIN-CONTAINING PROTEIN"/>
    <property type="match status" value="1"/>
</dbReference>